<dbReference type="EMBL" id="AP025943">
    <property type="protein sequence ID" value="BDL44869.1"/>
    <property type="molecule type" value="Genomic_DNA"/>
</dbReference>
<evidence type="ECO:0000313" key="2">
    <source>
        <dbReference type="Proteomes" id="UP001062263"/>
    </source>
</evidence>
<dbReference type="Proteomes" id="UP001062263">
    <property type="component" value="Chromosome"/>
</dbReference>
<proteinExistence type="predicted"/>
<name>A0ABN6QJP4_9BACT</name>
<keyword evidence="2" id="KW-1185">Reference proteome</keyword>
<sequence>MKIFPATALIPFLWLVPDTETRSSDDAPAREKAASPEKGEVVPWRRCTVYASPGSRVKEEASLFRIRVLRSPEGTACVLNGDRPFEVFPKDGTRLVFEEMKELPLLGNVREILDLERRDDSGNMMRPFSEYKKTTGYFDYSRTVPREYHTFFFGDGGDVFLLEKSQDASAPSLKINHHFRKLHIRKCSLDARKGKIPVFYYRGISGEDPHSGQRFPGPCFS</sequence>
<protein>
    <submittedName>
        <fullName evidence="1">Uncharacterized protein</fullName>
    </submittedName>
</protein>
<evidence type="ECO:0000313" key="1">
    <source>
        <dbReference type="EMBL" id="BDL44869.1"/>
    </source>
</evidence>
<dbReference type="RefSeq" id="WP_215435107.1">
    <property type="nucleotide sequence ID" value="NZ_AP025943.1"/>
</dbReference>
<organism evidence="1 2">
    <name type="scientific">Akkermansia biwaensis</name>
    <dbReference type="NCBI Taxonomy" id="2946555"/>
    <lineage>
        <taxon>Bacteria</taxon>
        <taxon>Pseudomonadati</taxon>
        <taxon>Verrucomicrobiota</taxon>
        <taxon>Verrucomicrobiia</taxon>
        <taxon>Verrucomicrobiales</taxon>
        <taxon>Akkermansiaceae</taxon>
        <taxon>Akkermansia</taxon>
    </lineage>
</organism>
<reference evidence="1" key="1">
    <citation type="submission" date="2022-06" db="EMBL/GenBank/DDBJ databases">
        <title>Akkermansia biwalacus sp. nov., an anaerobic mucin-degrading bacterium isolated from human intestine.</title>
        <authorList>
            <person name="Kobayashi Y."/>
            <person name="Inoue S."/>
            <person name="Kawahara T."/>
            <person name="Kohda N."/>
        </authorList>
    </citation>
    <scope>NUCLEOTIDE SEQUENCE</scope>
    <source>
        <strain evidence="1">WON2089</strain>
    </source>
</reference>
<accession>A0ABN6QJP4</accession>
<gene>
    <name evidence="1" type="ORF">Abiwalacus_24430</name>
</gene>